<reference evidence="9 10" key="1">
    <citation type="submission" date="2019-01" db="EMBL/GenBank/DDBJ databases">
        <title>Lacunisphaera sp. strain TWA-58.</title>
        <authorList>
            <person name="Chen W.-M."/>
        </authorList>
    </citation>
    <scope>NUCLEOTIDE SEQUENCE [LARGE SCALE GENOMIC DNA]</scope>
    <source>
        <strain evidence="9 10">TWA-58</strain>
    </source>
</reference>
<dbReference type="InterPro" id="IPR011765">
    <property type="entry name" value="Pept_M16_N"/>
</dbReference>
<comment type="similarity">
    <text evidence="1">Belongs to the peptidase M16 family.</text>
</comment>
<feature type="domain" description="Peptidase M16 C-terminal" evidence="8">
    <location>
        <begin position="690"/>
        <end position="862"/>
    </location>
</feature>
<dbReference type="PANTHER" id="PTHR43690">
    <property type="entry name" value="NARDILYSIN"/>
    <property type="match status" value="1"/>
</dbReference>
<gene>
    <name evidence="9" type="ORF">ESB00_00690</name>
</gene>
<feature type="signal peptide" evidence="6">
    <location>
        <begin position="1"/>
        <end position="21"/>
    </location>
</feature>
<dbReference type="InterPro" id="IPR011249">
    <property type="entry name" value="Metalloenz_LuxS/M16"/>
</dbReference>
<proteinExistence type="inferred from homology"/>
<keyword evidence="4" id="KW-0862">Zinc</keyword>
<keyword evidence="2" id="KW-0645">Protease</keyword>
<feature type="domain" description="Peptidase M16 C-terminal" evidence="8">
    <location>
        <begin position="215"/>
        <end position="274"/>
    </location>
</feature>
<evidence type="ECO:0000256" key="4">
    <source>
        <dbReference type="ARBA" id="ARBA00022833"/>
    </source>
</evidence>
<evidence type="ECO:0000259" key="7">
    <source>
        <dbReference type="Pfam" id="PF00675"/>
    </source>
</evidence>
<evidence type="ECO:0000256" key="2">
    <source>
        <dbReference type="ARBA" id="ARBA00022670"/>
    </source>
</evidence>
<protein>
    <submittedName>
        <fullName evidence="9">Insulinase family protein</fullName>
    </submittedName>
</protein>
<keyword evidence="3" id="KW-0378">Hydrolase</keyword>
<dbReference type="InterPro" id="IPR007863">
    <property type="entry name" value="Peptidase_M16_C"/>
</dbReference>
<dbReference type="GO" id="GO:0008237">
    <property type="term" value="F:metallopeptidase activity"/>
    <property type="evidence" value="ECO:0007669"/>
    <property type="project" value="UniProtKB-KW"/>
</dbReference>
<dbReference type="OrthoDB" id="9811314at2"/>
<dbReference type="EMBL" id="SDHX01000001">
    <property type="protein sequence ID" value="RXK54449.1"/>
    <property type="molecule type" value="Genomic_DNA"/>
</dbReference>
<name>A0A4V1M678_9BACT</name>
<accession>A0A4V1M678</accession>
<evidence type="ECO:0000256" key="3">
    <source>
        <dbReference type="ARBA" id="ARBA00022801"/>
    </source>
</evidence>
<organism evidence="9 10">
    <name type="scientific">Oleiharenicola lentus</name>
    <dbReference type="NCBI Taxonomy" id="2508720"/>
    <lineage>
        <taxon>Bacteria</taxon>
        <taxon>Pseudomonadati</taxon>
        <taxon>Verrucomicrobiota</taxon>
        <taxon>Opitutia</taxon>
        <taxon>Opitutales</taxon>
        <taxon>Opitutaceae</taxon>
        <taxon>Oleiharenicola</taxon>
    </lineage>
</organism>
<dbReference type="RefSeq" id="WP_129045814.1">
    <property type="nucleotide sequence ID" value="NZ_SDHX01000001.1"/>
</dbReference>
<evidence type="ECO:0000256" key="5">
    <source>
        <dbReference type="ARBA" id="ARBA00023049"/>
    </source>
</evidence>
<dbReference type="InterPro" id="IPR050626">
    <property type="entry name" value="Peptidase_M16"/>
</dbReference>
<comment type="caution">
    <text evidence="9">The sequence shown here is derived from an EMBL/GenBank/DDBJ whole genome shotgun (WGS) entry which is preliminary data.</text>
</comment>
<dbReference type="Gene3D" id="3.30.830.10">
    <property type="entry name" value="Metalloenzyme, LuxS/M16 peptidase-like"/>
    <property type="match status" value="4"/>
</dbReference>
<feature type="chain" id="PRO_5020547568" evidence="6">
    <location>
        <begin position="22"/>
        <end position="947"/>
    </location>
</feature>
<dbReference type="GO" id="GO:0006508">
    <property type="term" value="P:proteolysis"/>
    <property type="evidence" value="ECO:0007669"/>
    <property type="project" value="UniProtKB-KW"/>
</dbReference>
<dbReference type="AlphaFoldDB" id="A0A4V1M678"/>
<keyword evidence="5" id="KW-0482">Metalloprotease</keyword>
<evidence type="ECO:0000256" key="1">
    <source>
        <dbReference type="ARBA" id="ARBA00007261"/>
    </source>
</evidence>
<keyword evidence="6" id="KW-0732">Signal</keyword>
<dbReference type="PANTHER" id="PTHR43690:SF34">
    <property type="entry name" value="ZINC PROTEASE PQQL-LIKE"/>
    <property type="match status" value="1"/>
</dbReference>
<dbReference type="SUPFAM" id="SSF63411">
    <property type="entry name" value="LuxS/MPP-like metallohydrolase"/>
    <property type="match status" value="4"/>
</dbReference>
<keyword evidence="10" id="KW-1185">Reference proteome</keyword>
<dbReference type="GO" id="GO:0046872">
    <property type="term" value="F:metal ion binding"/>
    <property type="evidence" value="ECO:0007669"/>
    <property type="project" value="InterPro"/>
</dbReference>
<dbReference type="Pfam" id="PF05193">
    <property type="entry name" value="Peptidase_M16_C"/>
    <property type="match status" value="2"/>
</dbReference>
<dbReference type="Pfam" id="PF00675">
    <property type="entry name" value="Peptidase_M16"/>
    <property type="match status" value="1"/>
</dbReference>
<sequence>MKSPLLRTLLLLCLLTGSILAAVDPRAGRWAHEGTAHKPDERVVWGRLDNGLRYALLPHRGVPGQVSMKLVVLAGSVDEREDELGIAHFTEHMAFHGSAEMNELQMLAFFRRLGAEYGSDINAFTTFDNTIYSLDFRENEPRFLADGLRFFRGVAGSITFESAVIDRERRVIFAEKRNRGGLSEQQVDATMPVIFRGVNFAEHSPIGTDETLRSLRREQFLDFYQRCYRPDLMTVVVAGDFDPVALEGVIREKFASLVKPATPIPARPPGKPELRALRAGVFRVSGIGSAETLAASAGPLPAKMDPREAVLHQWRNSVALELFARRLGHQVPGAGNPQASYETIMGFESVVASVQVPGDAWSQGLLGVDQAVRDVVKRGFTAAEVNELRTRYLEYTQHQISLLPVMEPAELCSDLADSIAEGAVFFGPATELAWTSEWLAGLKPDELNRAFRSLWNLDAMAFHVGGDVDIELKPAEVLKTVQKHRRGELSYLLPPAPKDEPFVLKKPGPASTIAETRSVPELGVELLRLSNNVRLNFIPTKHEPGLVQAIVRVGDGLLTMPGKQPALKEFGLNTLMGSGTIYYQTDQLAQIIDRKLLNFSFDLADNDAFAFRGLMATAQVETFLGIVTEIIRSPKFNPYAHQEQRALAAIGRISSIMGFQEGLRQMNDHLFQGDARFMSGTFKDFASLGAADVQRWMEPPLTTGYVEVTVVGDVSRDALLQSLGRTLGTLGPRAAAKDRSLAPQPVKVSAPAGVKRFEFIGELNLGLVQGNWPVTGRITSRDNAALQVLSKLLEFRIREQVRDGYGFSYGPSASFNPFGGFENFGLMEATVDCTPADVQQVAQVVEATAARLAAGATAEEFAGGVGIVRSQLRRGFKDNGFLLSLFKRAQEKPGRVDEILALHNGLVEQLTLEEVNAWAARVLPAANARTAIVVPKPFVGVFEGTKM</sequence>
<evidence type="ECO:0000313" key="9">
    <source>
        <dbReference type="EMBL" id="RXK54449.1"/>
    </source>
</evidence>
<evidence type="ECO:0000313" key="10">
    <source>
        <dbReference type="Proteomes" id="UP000290218"/>
    </source>
</evidence>
<dbReference type="Proteomes" id="UP000290218">
    <property type="component" value="Unassembled WGS sequence"/>
</dbReference>
<feature type="domain" description="Peptidase M16 N-terminal" evidence="7">
    <location>
        <begin position="65"/>
        <end position="175"/>
    </location>
</feature>
<evidence type="ECO:0000256" key="6">
    <source>
        <dbReference type="SAM" id="SignalP"/>
    </source>
</evidence>
<evidence type="ECO:0000259" key="8">
    <source>
        <dbReference type="Pfam" id="PF05193"/>
    </source>
</evidence>